<comment type="subcellular location">
    <subcellularLocation>
        <location evidence="1">Membrane</location>
        <topology evidence="1">Multi-pass membrane protein</topology>
    </subcellularLocation>
</comment>
<keyword evidence="3 5" id="KW-1133">Transmembrane helix</keyword>
<evidence type="ECO:0000256" key="2">
    <source>
        <dbReference type="ARBA" id="ARBA00022692"/>
    </source>
</evidence>
<proteinExistence type="predicted"/>
<dbReference type="Gene3D" id="1.20.140.150">
    <property type="match status" value="1"/>
</dbReference>
<protein>
    <submittedName>
        <fullName evidence="8">DUF3301 domain-containing protein</fullName>
    </submittedName>
</protein>
<feature type="transmembrane region" description="Helical" evidence="5">
    <location>
        <begin position="6"/>
        <end position="27"/>
    </location>
</feature>
<dbReference type="EMBL" id="UZAM01007039">
    <property type="protein sequence ID" value="VDO96169.1"/>
    <property type="molecule type" value="Genomic_DNA"/>
</dbReference>
<dbReference type="WBParaSite" id="SBAD_0000209801-mRNA-1">
    <property type="protein sequence ID" value="SBAD_0000209801-mRNA-1"/>
    <property type="gene ID" value="SBAD_0000209801"/>
</dbReference>
<keyword evidence="4 5" id="KW-0472">Membrane</keyword>
<name>A0A183IEF4_9BILA</name>
<dbReference type="Proteomes" id="UP000270296">
    <property type="component" value="Unassembled WGS sequence"/>
</dbReference>
<dbReference type="PANTHER" id="PTHR21215:SF0">
    <property type="entry name" value="LD36024P"/>
    <property type="match status" value="1"/>
</dbReference>
<dbReference type="PANTHER" id="PTHR21215">
    <property type="entry name" value="LD36024P"/>
    <property type="match status" value="1"/>
</dbReference>
<evidence type="ECO:0000256" key="3">
    <source>
        <dbReference type="ARBA" id="ARBA00022989"/>
    </source>
</evidence>
<accession>A0A183IEF4</accession>
<evidence type="ECO:0000256" key="4">
    <source>
        <dbReference type="ARBA" id="ARBA00023136"/>
    </source>
</evidence>
<evidence type="ECO:0000256" key="5">
    <source>
        <dbReference type="SAM" id="Phobius"/>
    </source>
</evidence>
<dbReference type="GO" id="GO:0016020">
    <property type="term" value="C:membrane"/>
    <property type="evidence" value="ECO:0007669"/>
    <property type="project" value="UniProtKB-SubCell"/>
</dbReference>
<dbReference type="InterPro" id="IPR004031">
    <property type="entry name" value="PMP22/EMP/MP20/Claudin"/>
</dbReference>
<dbReference type="Pfam" id="PF13903">
    <property type="entry name" value="Claudin_2"/>
    <property type="match status" value="1"/>
</dbReference>
<dbReference type="OrthoDB" id="6126739at2759"/>
<evidence type="ECO:0000256" key="1">
    <source>
        <dbReference type="ARBA" id="ARBA00004141"/>
    </source>
</evidence>
<keyword evidence="2 5" id="KW-0812">Transmembrane</keyword>
<reference evidence="8" key="1">
    <citation type="submission" date="2016-06" db="UniProtKB">
        <authorList>
            <consortium name="WormBaseParasite"/>
        </authorList>
    </citation>
    <scope>IDENTIFICATION</scope>
</reference>
<keyword evidence="7" id="KW-1185">Reference proteome</keyword>
<dbReference type="AlphaFoldDB" id="A0A183IEF4"/>
<gene>
    <name evidence="6" type="ORF">SBAD_LOCUS1998</name>
</gene>
<sequence length="149" mass="17059">MSSPLILSLSTVFALIGIVLVAIAFGTNNWQEYRVDRAALKLQLSRSDRPQSGPRQDVVNRSDLFYSRVYGLFRECFPNEVPTVARRLLLFDLVFDRTARGQVLIERDTCDVFDVQRSDHKKQFFVPSRDSGIVLSNNRVDGMSSERSW</sequence>
<evidence type="ECO:0000313" key="8">
    <source>
        <dbReference type="WBParaSite" id="SBAD_0000209801-mRNA-1"/>
    </source>
</evidence>
<evidence type="ECO:0000313" key="7">
    <source>
        <dbReference type="Proteomes" id="UP000270296"/>
    </source>
</evidence>
<evidence type="ECO:0000313" key="6">
    <source>
        <dbReference type="EMBL" id="VDO96169.1"/>
    </source>
</evidence>
<reference evidence="6 7" key="2">
    <citation type="submission" date="2018-11" db="EMBL/GenBank/DDBJ databases">
        <authorList>
            <consortium name="Pathogen Informatics"/>
        </authorList>
    </citation>
    <scope>NUCLEOTIDE SEQUENCE [LARGE SCALE GENOMIC DNA]</scope>
</reference>
<organism evidence="8">
    <name type="scientific">Soboliphyme baturini</name>
    <dbReference type="NCBI Taxonomy" id="241478"/>
    <lineage>
        <taxon>Eukaryota</taxon>
        <taxon>Metazoa</taxon>
        <taxon>Ecdysozoa</taxon>
        <taxon>Nematoda</taxon>
        <taxon>Enoplea</taxon>
        <taxon>Dorylaimia</taxon>
        <taxon>Dioctophymatida</taxon>
        <taxon>Dioctophymatoidea</taxon>
        <taxon>Soboliphymatidae</taxon>
        <taxon>Soboliphyme</taxon>
    </lineage>
</organism>